<reference evidence="8 9" key="1">
    <citation type="submission" date="2018-08" db="EMBL/GenBank/DDBJ databases">
        <title>Genomic investigation of the strawberry pathogen Phytophthora fragariae indicates pathogenicity is determined by transcriptional variation in three key races.</title>
        <authorList>
            <person name="Adams T.M."/>
            <person name="Armitage A.D."/>
            <person name="Sobczyk M.K."/>
            <person name="Bates H.J."/>
            <person name="Dunwell J.M."/>
            <person name="Nellist C.F."/>
            <person name="Harrison R.J."/>
        </authorList>
    </citation>
    <scope>NUCLEOTIDE SEQUENCE [LARGE SCALE GENOMIC DNA]</scope>
    <source>
        <strain evidence="6 9">BC-1</strain>
        <strain evidence="4 12">BC-23</strain>
        <strain evidence="5 8">NOV-27</strain>
        <strain evidence="3 10">NOV-5</strain>
        <strain evidence="7 13">NOV-77</strain>
        <strain evidence="2 11">SCRP245</strain>
    </source>
</reference>
<evidence type="ECO:0000313" key="11">
    <source>
        <dbReference type="Proteomes" id="UP000460718"/>
    </source>
</evidence>
<evidence type="ECO:0000313" key="9">
    <source>
        <dbReference type="Proteomes" id="UP000440367"/>
    </source>
</evidence>
<protein>
    <submittedName>
        <fullName evidence="5">Uncharacterized protein</fullName>
    </submittedName>
</protein>
<dbReference type="Proteomes" id="UP000440367">
    <property type="component" value="Unassembled WGS sequence"/>
</dbReference>
<evidence type="ECO:0000313" key="3">
    <source>
        <dbReference type="EMBL" id="KAE9099575.1"/>
    </source>
</evidence>
<keyword evidence="8" id="KW-1185">Reference proteome</keyword>
<dbReference type="EMBL" id="QXGC01002266">
    <property type="protein sequence ID" value="KAE9188398.1"/>
    <property type="molecule type" value="Genomic_DNA"/>
</dbReference>
<dbReference type="Proteomes" id="UP000476176">
    <property type="component" value="Unassembled WGS sequence"/>
</dbReference>
<evidence type="ECO:0000313" key="10">
    <source>
        <dbReference type="Proteomes" id="UP000440732"/>
    </source>
</evidence>
<name>A0A6A3WPN6_9STRA</name>
<dbReference type="Proteomes" id="UP000486351">
    <property type="component" value="Unassembled WGS sequence"/>
</dbReference>
<evidence type="ECO:0000313" key="4">
    <source>
        <dbReference type="EMBL" id="KAE9188398.1"/>
    </source>
</evidence>
<evidence type="ECO:0000313" key="2">
    <source>
        <dbReference type="EMBL" id="KAE8980978.1"/>
    </source>
</evidence>
<proteinExistence type="predicted"/>
<dbReference type="EMBL" id="QXFY01001119">
    <property type="protein sequence ID" value="KAE9327623.1"/>
    <property type="molecule type" value="Genomic_DNA"/>
</dbReference>
<evidence type="ECO:0000313" key="5">
    <source>
        <dbReference type="EMBL" id="KAE9188611.1"/>
    </source>
</evidence>
<evidence type="ECO:0000313" key="7">
    <source>
        <dbReference type="EMBL" id="KAE9327623.1"/>
    </source>
</evidence>
<dbReference type="EMBL" id="QXFW01002198">
    <property type="protein sequence ID" value="KAE8980978.1"/>
    <property type="molecule type" value="Genomic_DNA"/>
</dbReference>
<feature type="region of interest" description="Disordered" evidence="1">
    <location>
        <begin position="1"/>
        <end position="33"/>
    </location>
</feature>
<dbReference type="Proteomes" id="UP000440732">
    <property type="component" value="Unassembled WGS sequence"/>
</dbReference>
<dbReference type="AlphaFoldDB" id="A0A6A3WPN6"/>
<feature type="compositionally biased region" description="Polar residues" evidence="1">
    <location>
        <begin position="1"/>
        <end position="25"/>
    </location>
</feature>
<dbReference type="EMBL" id="QXGA01002334">
    <property type="protein sequence ID" value="KAE9099575.1"/>
    <property type="molecule type" value="Genomic_DNA"/>
</dbReference>
<gene>
    <name evidence="6" type="ORF">PF002_g4494</name>
    <name evidence="4" type="ORF">PF004_g22515</name>
    <name evidence="5" type="ORF">PF005_g19987</name>
    <name evidence="3" type="ORF">PF006_g23103</name>
    <name evidence="7" type="ORF">PF008_g16350</name>
    <name evidence="2" type="ORF">PF011_g22217</name>
</gene>
<dbReference type="Proteomes" id="UP000460718">
    <property type="component" value="Unassembled WGS sequence"/>
</dbReference>
<dbReference type="EMBL" id="QXGD01000139">
    <property type="protein sequence ID" value="KAE9251024.1"/>
    <property type="molecule type" value="Genomic_DNA"/>
</dbReference>
<organism evidence="5 8">
    <name type="scientific">Phytophthora fragariae</name>
    <dbReference type="NCBI Taxonomy" id="53985"/>
    <lineage>
        <taxon>Eukaryota</taxon>
        <taxon>Sar</taxon>
        <taxon>Stramenopiles</taxon>
        <taxon>Oomycota</taxon>
        <taxon>Peronosporomycetes</taxon>
        <taxon>Peronosporales</taxon>
        <taxon>Peronosporaceae</taxon>
        <taxon>Phytophthora</taxon>
    </lineage>
</organism>
<comment type="caution">
    <text evidence="5">The sequence shown here is derived from an EMBL/GenBank/DDBJ whole genome shotgun (WGS) entry which is preliminary data.</text>
</comment>
<evidence type="ECO:0000313" key="6">
    <source>
        <dbReference type="EMBL" id="KAE9251024.1"/>
    </source>
</evidence>
<evidence type="ECO:0000256" key="1">
    <source>
        <dbReference type="SAM" id="MobiDB-lite"/>
    </source>
</evidence>
<evidence type="ECO:0000313" key="8">
    <source>
        <dbReference type="Proteomes" id="UP000433483"/>
    </source>
</evidence>
<evidence type="ECO:0000313" key="13">
    <source>
        <dbReference type="Proteomes" id="UP000486351"/>
    </source>
</evidence>
<dbReference type="EMBL" id="QXGB01001576">
    <property type="protein sequence ID" value="KAE9188611.1"/>
    <property type="molecule type" value="Genomic_DNA"/>
</dbReference>
<dbReference type="Proteomes" id="UP000433483">
    <property type="component" value="Unassembled WGS sequence"/>
</dbReference>
<sequence length="33" mass="3128">MSTSGESDGSGGLPTNSESPAASRSSGEKGSGR</sequence>
<accession>A0A6A3WPN6</accession>
<evidence type="ECO:0000313" key="12">
    <source>
        <dbReference type="Proteomes" id="UP000476176"/>
    </source>
</evidence>